<sequence>MIREGAGGKLMVDCNGEGVMFIEAEADTTLDQFGDSLHPPFPWFQQLLDDDVHGTQQIIDHPILLMQVTRLKCGGFIVSLNINHTISDATGLKQFMNAWAEMARGAHQPSIQPIWHRELLMARNPPHVTCNHREFEQIILPPNTVKKEDATTIVHQSFVFTPAHVAAIRCLVPIHLRQCTAFDLITACFWCCRTKALQLEPNEEVRMIYTVNARSRLNANQSSLVGYYGNCSAFPVAVTSAGNLICGNPLGYAVELIKNAKAQVTEEYMHSLADLSVIKERCIYNTIRSCVVSDMTRAKYENVNFGWGAAVYGGVVKGGAGPLPGATFIVPHKNAKEGLILLITCLPYEDMKRFAEELDKMFGNQNQPTTSGPSFVMSSL</sequence>
<organism evidence="1 2">
    <name type="scientific">Trifolium pratense</name>
    <name type="common">Red clover</name>
    <dbReference type="NCBI Taxonomy" id="57577"/>
    <lineage>
        <taxon>Eukaryota</taxon>
        <taxon>Viridiplantae</taxon>
        <taxon>Streptophyta</taxon>
        <taxon>Embryophyta</taxon>
        <taxon>Tracheophyta</taxon>
        <taxon>Spermatophyta</taxon>
        <taxon>Magnoliopsida</taxon>
        <taxon>eudicotyledons</taxon>
        <taxon>Gunneridae</taxon>
        <taxon>Pentapetalae</taxon>
        <taxon>rosids</taxon>
        <taxon>fabids</taxon>
        <taxon>Fabales</taxon>
        <taxon>Fabaceae</taxon>
        <taxon>Papilionoideae</taxon>
        <taxon>50 kb inversion clade</taxon>
        <taxon>NPAAA clade</taxon>
        <taxon>Hologalegina</taxon>
        <taxon>IRL clade</taxon>
        <taxon>Trifolieae</taxon>
        <taxon>Trifolium</taxon>
    </lineage>
</organism>
<name>A0ACB0IH41_TRIPR</name>
<gene>
    <name evidence="1" type="ORF">MILVUS5_LOCUS3044</name>
</gene>
<dbReference type="Proteomes" id="UP001177021">
    <property type="component" value="Unassembled WGS sequence"/>
</dbReference>
<evidence type="ECO:0000313" key="1">
    <source>
        <dbReference type="EMBL" id="CAJ2631534.1"/>
    </source>
</evidence>
<reference evidence="1" key="1">
    <citation type="submission" date="2023-10" db="EMBL/GenBank/DDBJ databases">
        <authorList>
            <person name="Rodriguez Cubillos JULIANA M."/>
            <person name="De Vega J."/>
        </authorList>
    </citation>
    <scope>NUCLEOTIDE SEQUENCE</scope>
</reference>
<comment type="caution">
    <text evidence="1">The sequence shown here is derived from an EMBL/GenBank/DDBJ whole genome shotgun (WGS) entry which is preliminary data.</text>
</comment>
<accession>A0ACB0IH41</accession>
<keyword evidence="2" id="KW-1185">Reference proteome</keyword>
<proteinExistence type="predicted"/>
<evidence type="ECO:0000313" key="2">
    <source>
        <dbReference type="Proteomes" id="UP001177021"/>
    </source>
</evidence>
<dbReference type="EMBL" id="CASHSV030000001">
    <property type="protein sequence ID" value="CAJ2631534.1"/>
    <property type="molecule type" value="Genomic_DNA"/>
</dbReference>
<protein>
    <submittedName>
        <fullName evidence="1">Uncharacterized protein</fullName>
    </submittedName>
</protein>